<gene>
    <name evidence="2" type="ORF">EZS28_036061</name>
</gene>
<evidence type="ECO:0000313" key="2">
    <source>
        <dbReference type="EMBL" id="KAA6368412.1"/>
    </source>
</evidence>
<reference evidence="2 3" key="1">
    <citation type="submission" date="2019-03" db="EMBL/GenBank/DDBJ databases">
        <title>Single cell metagenomics reveals metabolic interactions within the superorganism composed of flagellate Streblomastix strix and complex community of Bacteroidetes bacteria on its surface.</title>
        <authorList>
            <person name="Treitli S.C."/>
            <person name="Kolisko M."/>
            <person name="Husnik F."/>
            <person name="Keeling P."/>
            <person name="Hampl V."/>
        </authorList>
    </citation>
    <scope>NUCLEOTIDE SEQUENCE [LARGE SCALE GENOMIC DNA]</scope>
    <source>
        <strain evidence="2">ST1C</strain>
    </source>
</reference>
<protein>
    <submittedName>
        <fullName evidence="2">Uncharacterized protein</fullName>
    </submittedName>
</protein>
<proteinExistence type="predicted"/>
<organism evidence="2 3">
    <name type="scientific">Streblomastix strix</name>
    <dbReference type="NCBI Taxonomy" id="222440"/>
    <lineage>
        <taxon>Eukaryota</taxon>
        <taxon>Metamonada</taxon>
        <taxon>Preaxostyla</taxon>
        <taxon>Oxymonadida</taxon>
        <taxon>Streblomastigidae</taxon>
        <taxon>Streblomastix</taxon>
    </lineage>
</organism>
<keyword evidence="1" id="KW-0812">Transmembrane</keyword>
<comment type="caution">
    <text evidence="2">The sequence shown here is derived from an EMBL/GenBank/DDBJ whole genome shotgun (WGS) entry which is preliminary data.</text>
</comment>
<dbReference type="EMBL" id="SNRW01017380">
    <property type="protein sequence ID" value="KAA6368412.1"/>
    <property type="molecule type" value="Genomic_DNA"/>
</dbReference>
<dbReference type="Proteomes" id="UP000324800">
    <property type="component" value="Unassembled WGS sequence"/>
</dbReference>
<keyword evidence="1" id="KW-0472">Membrane</keyword>
<name>A0A5J4UET5_9EUKA</name>
<dbReference type="AlphaFoldDB" id="A0A5J4UET5"/>
<feature type="transmembrane region" description="Helical" evidence="1">
    <location>
        <begin position="65"/>
        <end position="91"/>
    </location>
</feature>
<sequence>MIRSWPQLLHADVTLAKAARASLVLAFAACFTRIRVISAPFCIACFTLELATICTYHATSRAVHVFLYAIFTEVLFAFLTCSKTTLACLFATNATFDYRVQAFFADFLLNNPPEEI</sequence>
<evidence type="ECO:0000313" key="3">
    <source>
        <dbReference type="Proteomes" id="UP000324800"/>
    </source>
</evidence>
<keyword evidence="1" id="KW-1133">Transmembrane helix</keyword>
<feature type="transmembrane region" description="Helical" evidence="1">
    <location>
        <begin position="41"/>
        <end position="59"/>
    </location>
</feature>
<evidence type="ECO:0000256" key="1">
    <source>
        <dbReference type="SAM" id="Phobius"/>
    </source>
</evidence>
<accession>A0A5J4UET5</accession>